<gene>
    <name evidence="1" type="ORF">MKS88_004308</name>
</gene>
<accession>A0ACB9Y5R4</accession>
<dbReference type="EMBL" id="CM043780">
    <property type="protein sequence ID" value="KAI4836511.1"/>
    <property type="molecule type" value="Genomic_DNA"/>
</dbReference>
<proteinExistence type="predicted"/>
<name>A0ACB9Y5R4_PLABR</name>
<comment type="caution">
    <text evidence="1">The sequence shown here is derived from an EMBL/GenBank/DDBJ whole genome shotgun (WGS) entry which is preliminary data.</text>
</comment>
<evidence type="ECO:0000313" key="1">
    <source>
        <dbReference type="EMBL" id="KAI4836511.1"/>
    </source>
</evidence>
<reference evidence="1" key="1">
    <citation type="submission" date="2022-06" db="EMBL/GenBank/DDBJ databases">
        <title>The First Complete Genome of the Simian Malaria Parasite Plasmodium brasilianum.</title>
        <authorList>
            <person name="Bajic M."/>
            <person name="Ravishankar S."/>
        </authorList>
    </citation>
    <scope>NUCLEOTIDE SEQUENCE</scope>
    <source>
        <strain evidence="1">Bolivian I</strain>
    </source>
</reference>
<keyword evidence="2" id="KW-1185">Reference proteome</keyword>
<sequence>MKDTKDDVLNFVSDIKKIETWKYIYEEKLKLFCLKKLIQKEMIMTKVDNVNMQKDECTDEKNKNINLKLDEKITTQTRGNTNKSKLSFFLNSPLFYDNYFNLKKNEKKDKATGKGEKGSLLSSKRYALPDKWGNSAQSADKLDSEHNEYNQHNQHITDDSKIKEPYKQENVRNSEMANQRANQMANHNDDSKNDENEECISNSVRGDKNNSKNKHKNWIDEGGHRKDIDNRDSAKNNSHNVRNINRNIAKINLFSIRNIPNENCALNGNKDGKYEYVEGSEADNLDYHKNNVFTFDKNEKESDKYGASKREKNCKNKSKVKFNFNSVTTYYYNYESNKRENEIVHDYTCLSNRCAKVRSESLYGHPDKNGYTIKDEEKQKQGKEKECLTADNKTRRCKNVNININVNNNNNADVNINNNEKGGHNSPKKKAHLNNSLNGNHVHSCNYQEEYAGNVKMNECYSSFCRLSSDIQYNNAPQSDYLEFIKAMFINMPLEQKKIYFVEISKKVNAMIKEEVIKGIPDHIRGFVWQILVQSYAYREGDNNGSSSRSNVGNNARRNDRSNDRSNRSDKGSGSYNRKDDNNRNERSSTDLGRGYKYYLSINNNYESAIKKDINRTYPKHILFKNNYEKGQQILFNVLKAYSNYNKGLGYCQGMAFIVATFILYMSEEDAFYMLIALLDKYKLNDLFSSEMPLLNEYLHIFDKLLYYTFPKIHNHLQKENVHSSMYASQWFVTLFSYNINILYAVRIWDIFFINNYTFLFKVSLAFFKLQGHIILTESFEDILNRLKVLSKHVELDMLIKTALELKIKKGLIRKISLEYKSAKVRE</sequence>
<protein>
    <submittedName>
        <fullName evidence="1">Uncharacterized protein</fullName>
    </submittedName>
</protein>
<dbReference type="Proteomes" id="UP001056978">
    <property type="component" value="Chromosome 12"/>
</dbReference>
<organism evidence="1 2">
    <name type="scientific">Plasmodium brasilianum</name>
    <dbReference type="NCBI Taxonomy" id="5824"/>
    <lineage>
        <taxon>Eukaryota</taxon>
        <taxon>Sar</taxon>
        <taxon>Alveolata</taxon>
        <taxon>Apicomplexa</taxon>
        <taxon>Aconoidasida</taxon>
        <taxon>Haemosporida</taxon>
        <taxon>Plasmodiidae</taxon>
        <taxon>Plasmodium</taxon>
        <taxon>Plasmodium (Plasmodium)</taxon>
    </lineage>
</organism>
<evidence type="ECO:0000313" key="2">
    <source>
        <dbReference type="Proteomes" id="UP001056978"/>
    </source>
</evidence>